<gene>
    <name evidence="4" type="ORF">BOTBODRAFT_172026</name>
</gene>
<feature type="region of interest" description="Disordered" evidence="3">
    <location>
        <begin position="193"/>
        <end position="218"/>
    </location>
</feature>
<comment type="function">
    <text evidence="2">Involved in nuclear export, actin cytoskeleton organization and vesicular transport.</text>
</comment>
<keyword evidence="2" id="KW-0813">Transport</keyword>
<organism evidence="4 5">
    <name type="scientific">Botryobasidium botryosum (strain FD-172 SS1)</name>
    <dbReference type="NCBI Taxonomy" id="930990"/>
    <lineage>
        <taxon>Eukaryota</taxon>
        <taxon>Fungi</taxon>
        <taxon>Dikarya</taxon>
        <taxon>Basidiomycota</taxon>
        <taxon>Agaricomycotina</taxon>
        <taxon>Agaricomycetes</taxon>
        <taxon>Cantharellales</taxon>
        <taxon>Botryobasidiaceae</taxon>
        <taxon>Botryobasidium</taxon>
    </lineage>
</organism>
<dbReference type="STRING" id="930990.A0A067MS71"/>
<dbReference type="OrthoDB" id="27543at2759"/>
<name>A0A067MS71_BOTB1</name>
<keyword evidence="2" id="KW-0653">Protein transport</keyword>
<dbReference type="EMBL" id="KL198023">
    <property type="protein sequence ID" value="KDQ17560.1"/>
    <property type="molecule type" value="Genomic_DNA"/>
</dbReference>
<dbReference type="GO" id="GO:0015031">
    <property type="term" value="P:protein transport"/>
    <property type="evidence" value="ECO:0007669"/>
    <property type="project" value="UniProtKB-KW"/>
</dbReference>
<proteinExistence type="inferred from homology"/>
<feature type="compositionally biased region" description="Basic residues" evidence="3">
    <location>
        <begin position="203"/>
        <end position="213"/>
    </location>
</feature>
<reference evidence="5" key="1">
    <citation type="journal article" date="2014" name="Proc. Natl. Acad. Sci. U.S.A.">
        <title>Extensive sampling of basidiomycete genomes demonstrates inadequacy of the white-rot/brown-rot paradigm for wood decay fungi.</title>
        <authorList>
            <person name="Riley R."/>
            <person name="Salamov A.A."/>
            <person name="Brown D.W."/>
            <person name="Nagy L.G."/>
            <person name="Floudas D."/>
            <person name="Held B.W."/>
            <person name="Levasseur A."/>
            <person name="Lombard V."/>
            <person name="Morin E."/>
            <person name="Otillar R."/>
            <person name="Lindquist E.A."/>
            <person name="Sun H."/>
            <person name="LaButti K.M."/>
            <person name="Schmutz J."/>
            <person name="Jabbour D."/>
            <person name="Luo H."/>
            <person name="Baker S.E."/>
            <person name="Pisabarro A.G."/>
            <person name="Walton J.D."/>
            <person name="Blanchette R.A."/>
            <person name="Henrissat B."/>
            <person name="Martin F."/>
            <person name="Cullen D."/>
            <person name="Hibbett D.S."/>
            <person name="Grigoriev I.V."/>
        </authorList>
    </citation>
    <scope>NUCLEOTIDE SEQUENCE [LARGE SCALE GENOMIC DNA]</scope>
    <source>
        <strain evidence="5">FD-172 SS1</strain>
    </source>
</reference>
<protein>
    <recommendedName>
        <fullName evidence="2">Protein BCP1</fullName>
    </recommendedName>
</protein>
<evidence type="ECO:0000256" key="3">
    <source>
        <dbReference type="SAM" id="MobiDB-lite"/>
    </source>
</evidence>
<dbReference type="FunCoup" id="A0A067MS71">
    <property type="interactions" value="752"/>
</dbReference>
<comment type="similarity">
    <text evidence="1 2">Belongs to the BCP1 family.</text>
</comment>
<dbReference type="Pfam" id="PF13862">
    <property type="entry name" value="BCCIP"/>
    <property type="match status" value="1"/>
</dbReference>
<comment type="subcellular location">
    <subcellularLocation>
        <location evidence="2">Nucleus</location>
    </subcellularLocation>
</comment>
<dbReference type="HOGENOM" id="CLU_068770_2_0_1"/>
<dbReference type="InParanoid" id="A0A067MS71"/>
<keyword evidence="2" id="KW-0539">Nucleus</keyword>
<dbReference type="GO" id="GO:0005634">
    <property type="term" value="C:nucleus"/>
    <property type="evidence" value="ECO:0007669"/>
    <property type="project" value="UniProtKB-SubCell"/>
</dbReference>
<dbReference type="PANTHER" id="PTHR13261:SF0">
    <property type="entry name" value="BRCA2 AND CDKN1A-INTERACTING PROTEIN"/>
    <property type="match status" value="1"/>
</dbReference>
<keyword evidence="5" id="KW-1185">Reference proteome</keyword>
<dbReference type="PIRSF" id="PIRSF028983">
    <property type="entry name" value="BCP1"/>
    <property type="match status" value="1"/>
</dbReference>
<evidence type="ECO:0000313" key="5">
    <source>
        <dbReference type="Proteomes" id="UP000027195"/>
    </source>
</evidence>
<evidence type="ECO:0000256" key="2">
    <source>
        <dbReference type="PIRNR" id="PIRNR028983"/>
    </source>
</evidence>
<dbReference type="PANTHER" id="PTHR13261">
    <property type="entry name" value="BRCA2 AND CDKN1A INTERACTING PROTEIN"/>
    <property type="match status" value="1"/>
</dbReference>
<sequence length="279" mass="31993">MPKRKDQNEEDSGSEMEIIDVDFEFFDPAEIDYHAIKRLLRQLFQVDAELLHLSELTDLILSQPLLGTTIKTDGKDSDPYAFLTVLNMNVHREHPSIKALASYFLEKSQADTALHSGLQRLLSPENLQSSSHVGLILSERLVNMPTEVVPPMYKMLGDEITWANDENEPYQFEHYIVISRLYRLSKEELEAMEEEEKNAPSSKRSKLQKKQQRKAVDSFHPEDACIKKVALHTLDYDFTNRQPRDSESFGLDTAGRLMVFPSSRFQELVTDMSATFAPP</sequence>
<evidence type="ECO:0000256" key="1">
    <source>
        <dbReference type="ARBA" id="ARBA00006781"/>
    </source>
</evidence>
<evidence type="ECO:0000313" key="4">
    <source>
        <dbReference type="EMBL" id="KDQ17560.1"/>
    </source>
</evidence>
<accession>A0A067MS71</accession>
<dbReference type="Proteomes" id="UP000027195">
    <property type="component" value="Unassembled WGS sequence"/>
</dbReference>
<dbReference type="AlphaFoldDB" id="A0A067MS71"/>
<dbReference type="InterPro" id="IPR025602">
    <property type="entry name" value="BCP1_family"/>
</dbReference>